<evidence type="ECO:0000259" key="16">
    <source>
        <dbReference type="PROSITE" id="PS51873"/>
    </source>
</evidence>
<dbReference type="GO" id="GO:0004523">
    <property type="term" value="F:RNA-DNA hybrid ribonuclease activity"/>
    <property type="evidence" value="ECO:0007669"/>
    <property type="project" value="InterPro"/>
</dbReference>
<dbReference type="CDD" id="cd22584">
    <property type="entry name" value="Rcat_RBR_unk"/>
    <property type="match status" value="1"/>
</dbReference>
<evidence type="ECO:0000256" key="3">
    <source>
        <dbReference type="ARBA" id="ARBA00003976"/>
    </source>
</evidence>
<dbReference type="EC" id="2.3.2.31" evidence="6"/>
<keyword evidence="14" id="KW-0812">Transmembrane</keyword>
<dbReference type="InterPro" id="IPR017907">
    <property type="entry name" value="Znf_RING_CS"/>
</dbReference>
<dbReference type="PANTHER" id="PTHR11685">
    <property type="entry name" value="RBR FAMILY RING FINGER AND IBR DOMAIN-CONTAINING"/>
    <property type="match status" value="1"/>
</dbReference>
<dbReference type="PROSITE" id="PS51873">
    <property type="entry name" value="TRIAD"/>
    <property type="match status" value="2"/>
</dbReference>
<dbReference type="InterPro" id="IPR031127">
    <property type="entry name" value="E3_UB_ligase_RBR"/>
</dbReference>
<comment type="pathway">
    <text evidence="4">Protein modification; protein ubiquitination.</text>
</comment>
<dbReference type="eggNOG" id="KOG1812">
    <property type="taxonomic scope" value="Eukaryota"/>
</dbReference>
<evidence type="ECO:0000313" key="17">
    <source>
        <dbReference type="EMBL" id="EOA25627.1"/>
    </source>
</evidence>
<dbReference type="GO" id="GO:0016567">
    <property type="term" value="P:protein ubiquitination"/>
    <property type="evidence" value="ECO:0007669"/>
    <property type="project" value="UniProtKB-UniPathway"/>
</dbReference>
<keyword evidence="14" id="KW-0472">Membrane</keyword>
<evidence type="ECO:0000256" key="4">
    <source>
        <dbReference type="ARBA" id="ARBA00004906"/>
    </source>
</evidence>
<evidence type="ECO:0000256" key="11">
    <source>
        <dbReference type="ARBA" id="ARBA00022786"/>
    </source>
</evidence>
<dbReference type="CDD" id="cd22582">
    <property type="entry name" value="BRcat_RBR_unk"/>
    <property type="match status" value="2"/>
</dbReference>
<dbReference type="SMART" id="SM00184">
    <property type="entry name" value="RING"/>
    <property type="match status" value="3"/>
</dbReference>
<dbReference type="InterPro" id="IPR001841">
    <property type="entry name" value="Znf_RING"/>
</dbReference>
<dbReference type="Gene3D" id="3.30.40.10">
    <property type="entry name" value="Zinc/RING finger domain, C3HC4 (zinc finger)"/>
    <property type="match status" value="2"/>
</dbReference>
<feature type="domain" description="RING-type" evidence="15">
    <location>
        <begin position="358"/>
        <end position="406"/>
    </location>
</feature>
<keyword evidence="18" id="KW-1185">Reference proteome</keyword>
<dbReference type="Pfam" id="PF00097">
    <property type="entry name" value="zf-C3HC4"/>
    <property type="match status" value="2"/>
</dbReference>
<dbReference type="InterPro" id="IPR002867">
    <property type="entry name" value="IBR_dom"/>
</dbReference>
<reference evidence="18" key="1">
    <citation type="journal article" date="2013" name="Nat. Genet.">
        <title>The Capsella rubella genome and the genomic consequences of rapid mating system evolution.</title>
        <authorList>
            <person name="Slotte T."/>
            <person name="Hazzouri K.M."/>
            <person name="Agren J.A."/>
            <person name="Koenig D."/>
            <person name="Maumus F."/>
            <person name="Guo Y.L."/>
            <person name="Steige K."/>
            <person name="Platts A.E."/>
            <person name="Escobar J.S."/>
            <person name="Newman L.K."/>
            <person name="Wang W."/>
            <person name="Mandakova T."/>
            <person name="Vello E."/>
            <person name="Smith L.M."/>
            <person name="Henz S.R."/>
            <person name="Steffen J."/>
            <person name="Takuno S."/>
            <person name="Brandvain Y."/>
            <person name="Coop G."/>
            <person name="Andolfatto P."/>
            <person name="Hu T.T."/>
            <person name="Blanchette M."/>
            <person name="Clark R.M."/>
            <person name="Quesneville H."/>
            <person name="Nordborg M."/>
            <person name="Gaut B.S."/>
            <person name="Lysak M.A."/>
            <person name="Jenkins J."/>
            <person name="Grimwood J."/>
            <person name="Chapman J."/>
            <person name="Prochnik S."/>
            <person name="Shu S."/>
            <person name="Rokhsar D."/>
            <person name="Schmutz J."/>
            <person name="Weigel D."/>
            <person name="Wright S.I."/>
        </authorList>
    </citation>
    <scope>NUCLEOTIDE SEQUENCE [LARGE SCALE GENOMIC DNA]</scope>
    <source>
        <strain evidence="18">cv. Monte Gargano</strain>
    </source>
</reference>
<evidence type="ECO:0000256" key="7">
    <source>
        <dbReference type="ARBA" id="ARBA00022679"/>
    </source>
</evidence>
<keyword evidence="10 13" id="KW-0863">Zinc-finger</keyword>
<proteinExistence type="inferred from homology"/>
<dbReference type="InterPro" id="IPR018957">
    <property type="entry name" value="Znf_C3HC4_RING-type"/>
</dbReference>
<evidence type="ECO:0000313" key="18">
    <source>
        <dbReference type="Proteomes" id="UP000029121"/>
    </source>
</evidence>
<evidence type="ECO:0000256" key="6">
    <source>
        <dbReference type="ARBA" id="ARBA00012251"/>
    </source>
</evidence>
<comment type="cofactor">
    <cofactor evidence="2">
        <name>Zn(2+)</name>
        <dbReference type="ChEBI" id="CHEBI:29105"/>
    </cofactor>
</comment>
<keyword evidence="11" id="KW-0833">Ubl conjugation pathway</keyword>
<comment type="function">
    <text evidence="3">Might act as an E3 ubiquitin-protein ligase, or as part of E3 complex, which accepts ubiquitin from specific E2 ubiquitin-conjugating enzymes and then transfers it to substrates.</text>
</comment>
<evidence type="ECO:0000256" key="12">
    <source>
        <dbReference type="ARBA" id="ARBA00022833"/>
    </source>
</evidence>
<dbReference type="Pfam" id="PF01485">
    <property type="entry name" value="IBR"/>
    <property type="match status" value="3"/>
</dbReference>
<evidence type="ECO:0000259" key="15">
    <source>
        <dbReference type="PROSITE" id="PS50089"/>
    </source>
</evidence>
<dbReference type="GO" id="GO:0008270">
    <property type="term" value="F:zinc ion binding"/>
    <property type="evidence" value="ECO:0007669"/>
    <property type="project" value="UniProtKB-KW"/>
</dbReference>
<evidence type="ECO:0000256" key="2">
    <source>
        <dbReference type="ARBA" id="ARBA00001947"/>
    </source>
</evidence>
<comment type="similarity">
    <text evidence="5">Belongs to the RBR family. Ariadne subfamily.</text>
</comment>
<dbReference type="SMART" id="SM00647">
    <property type="entry name" value="IBR"/>
    <property type="match status" value="3"/>
</dbReference>
<evidence type="ECO:0000256" key="13">
    <source>
        <dbReference type="PROSITE-ProRule" id="PRU00175"/>
    </source>
</evidence>
<keyword evidence="9" id="KW-0677">Repeat</keyword>
<evidence type="ECO:0000256" key="8">
    <source>
        <dbReference type="ARBA" id="ARBA00022723"/>
    </source>
</evidence>
<dbReference type="FunFam" id="3.30.420.10:FF:000076">
    <property type="entry name" value="RBR-type E3 ubiquitin transferase"/>
    <property type="match status" value="1"/>
</dbReference>
<dbReference type="Gene3D" id="1.20.120.1750">
    <property type="match status" value="2"/>
</dbReference>
<sequence>MESADSEISLLLDPVTCSICFDDDFKAEEMYYVALCNHRFCMECMKRYIEVSLLMGTIPTCPYYQCESKLTLRSCVHLLTPKLKVLWEQRTLEELVPLTERIYCPNPRCSALMSKTEVSKSTEEEKSMKCFKCGELFCINCKVPWHSNLSCADYKRVSTNPTSEDMMLTVLASEELWRQCERCKHMIELSEGCIKLTCRKVLPRMADTAKPSPENSSGNFSTSPDQLCSLYFKGLMKGPIHHDSTITMLEAEVTALTRGLTDAASMGITHISIYCDYHPVYEFVMGRYVPEDNKTALLMMDVQRIRQGFKSSFPIFVEGNSISYAYKLAKETIVSEVSIPIPMDPPKQAKTTTPKLTCHICFDDAIDTDKMFTVDKCRHRLCFECLKKYIEVRLLKGSVVRCPYYRCKSKLIFESCKHILKHEQRVMWLKRKKDDSIPVTKRIYCPNPRCSALMSETELSKSTGGGEARRLCLKCRELFCINCKVSWHSNLSCQAYKWLHPYPTENDRKIMSLANQKEWRRCGKCQHMIERSSGCVQVRCRCGYKFCYRCGVQAGDCDHGPPPRPPPPPQSTADKSVLCLLCILLVGFLIYCSVRFVQINKHN</sequence>
<dbReference type="InterPro" id="IPR002156">
    <property type="entry name" value="RNaseH_domain"/>
</dbReference>
<dbReference type="Pfam" id="PF13456">
    <property type="entry name" value="RVT_3"/>
    <property type="match status" value="1"/>
</dbReference>
<dbReference type="UniPathway" id="UPA00143"/>
<feature type="domain" description="RING-type" evidence="16">
    <location>
        <begin position="354"/>
        <end position="566"/>
    </location>
</feature>
<keyword evidence="12" id="KW-0862">Zinc</keyword>
<dbReference type="PROSITE" id="PS00518">
    <property type="entry name" value="ZF_RING_1"/>
    <property type="match status" value="2"/>
</dbReference>
<keyword evidence="14" id="KW-1133">Transmembrane helix</keyword>
<feature type="domain" description="RING-type" evidence="15">
    <location>
        <begin position="17"/>
        <end position="65"/>
    </location>
</feature>
<keyword evidence="8" id="KW-0479">Metal-binding</keyword>
<dbReference type="GO" id="GO:0003676">
    <property type="term" value="F:nucleic acid binding"/>
    <property type="evidence" value="ECO:0007669"/>
    <property type="project" value="InterPro"/>
</dbReference>
<protein>
    <recommendedName>
        <fullName evidence="6">RBR-type E3 ubiquitin transferase</fullName>
        <ecNumber evidence="6">2.3.2.31</ecNumber>
    </recommendedName>
</protein>
<accession>R0FS51</accession>
<evidence type="ECO:0000256" key="14">
    <source>
        <dbReference type="SAM" id="Phobius"/>
    </source>
</evidence>
<evidence type="ECO:0000256" key="5">
    <source>
        <dbReference type="ARBA" id="ARBA00005884"/>
    </source>
</evidence>
<feature type="domain" description="RING-type" evidence="16">
    <location>
        <begin position="13"/>
        <end position="238"/>
    </location>
</feature>
<dbReference type="Gene3D" id="3.30.420.10">
    <property type="entry name" value="Ribonuclease H-like superfamily/Ribonuclease H"/>
    <property type="match status" value="1"/>
</dbReference>
<dbReference type="PROSITE" id="PS50089">
    <property type="entry name" value="ZF_RING_2"/>
    <property type="match status" value="2"/>
</dbReference>
<dbReference type="InterPro" id="IPR044066">
    <property type="entry name" value="TRIAD_supradom"/>
</dbReference>
<evidence type="ECO:0000256" key="1">
    <source>
        <dbReference type="ARBA" id="ARBA00001798"/>
    </source>
</evidence>
<keyword evidence="7" id="KW-0808">Transferase</keyword>
<organism evidence="17 18">
    <name type="scientific">Capsella rubella</name>
    <dbReference type="NCBI Taxonomy" id="81985"/>
    <lineage>
        <taxon>Eukaryota</taxon>
        <taxon>Viridiplantae</taxon>
        <taxon>Streptophyta</taxon>
        <taxon>Embryophyta</taxon>
        <taxon>Tracheophyta</taxon>
        <taxon>Spermatophyta</taxon>
        <taxon>Magnoliopsida</taxon>
        <taxon>eudicotyledons</taxon>
        <taxon>Gunneridae</taxon>
        <taxon>Pentapetalae</taxon>
        <taxon>rosids</taxon>
        <taxon>malvids</taxon>
        <taxon>Brassicales</taxon>
        <taxon>Brassicaceae</taxon>
        <taxon>Camelineae</taxon>
        <taxon>Capsella</taxon>
    </lineage>
</organism>
<dbReference type="FunFam" id="3.30.40.10:FF:000230">
    <property type="entry name" value="RBR-type E3 ubiquitin transferase"/>
    <property type="match status" value="2"/>
</dbReference>
<dbReference type="Proteomes" id="UP000029121">
    <property type="component" value="Unassembled WGS sequence"/>
</dbReference>
<dbReference type="EMBL" id="KB870809">
    <property type="protein sequence ID" value="EOA25627.1"/>
    <property type="molecule type" value="Genomic_DNA"/>
</dbReference>
<dbReference type="GO" id="GO:0061630">
    <property type="term" value="F:ubiquitin protein ligase activity"/>
    <property type="evidence" value="ECO:0007669"/>
    <property type="project" value="UniProtKB-EC"/>
</dbReference>
<name>R0FS51_9BRAS</name>
<evidence type="ECO:0000256" key="10">
    <source>
        <dbReference type="ARBA" id="ARBA00022771"/>
    </source>
</evidence>
<dbReference type="AlphaFoldDB" id="R0FS51"/>
<comment type="catalytic activity">
    <reaction evidence="1">
        <text>[E2 ubiquitin-conjugating enzyme]-S-ubiquitinyl-L-cysteine + [acceptor protein]-L-lysine = [E2 ubiquitin-conjugating enzyme]-L-cysteine + [acceptor protein]-N(6)-ubiquitinyl-L-lysine.</text>
        <dbReference type="EC" id="2.3.2.31"/>
    </reaction>
</comment>
<evidence type="ECO:0000256" key="9">
    <source>
        <dbReference type="ARBA" id="ARBA00022737"/>
    </source>
</evidence>
<gene>
    <name evidence="17" type="ORF">CARUB_v10018980mg</name>
</gene>
<dbReference type="InterPro" id="IPR036397">
    <property type="entry name" value="RNaseH_sf"/>
</dbReference>
<dbReference type="InterPro" id="IPR013083">
    <property type="entry name" value="Znf_RING/FYVE/PHD"/>
</dbReference>
<dbReference type="SUPFAM" id="SSF57850">
    <property type="entry name" value="RING/U-box"/>
    <property type="match status" value="5"/>
</dbReference>
<feature type="transmembrane region" description="Helical" evidence="14">
    <location>
        <begin position="575"/>
        <end position="597"/>
    </location>
</feature>